<reference evidence="6 7" key="1">
    <citation type="submission" date="2017-06" db="EMBL/GenBank/DDBJ databases">
        <authorList>
            <person name="Kim H.J."/>
            <person name="Triplett B.A."/>
        </authorList>
    </citation>
    <scope>NUCLEOTIDE SEQUENCE [LARGE SCALE GENOMIC DNA]</scope>
    <source>
        <strain evidence="6 7">DSM 18704</strain>
    </source>
</reference>
<dbReference type="RefSeq" id="WP_089407030.1">
    <property type="nucleotide sequence ID" value="NZ_FZOU01000001.1"/>
</dbReference>
<evidence type="ECO:0000256" key="3">
    <source>
        <dbReference type="ARBA" id="ARBA00023150"/>
    </source>
</evidence>
<dbReference type="GO" id="GO:0000166">
    <property type="term" value="F:nucleotide binding"/>
    <property type="evidence" value="ECO:0007669"/>
    <property type="project" value="UniProtKB-KW"/>
</dbReference>
<evidence type="ECO:0000256" key="2">
    <source>
        <dbReference type="ARBA" id="ARBA00022741"/>
    </source>
</evidence>
<dbReference type="GO" id="GO:1990133">
    <property type="term" value="C:molybdopterin adenylyltransferase complex"/>
    <property type="evidence" value="ECO:0007669"/>
    <property type="project" value="TreeGrafter"/>
</dbReference>
<proteinExistence type="inferred from homology"/>
<evidence type="ECO:0000313" key="7">
    <source>
        <dbReference type="Proteomes" id="UP000198356"/>
    </source>
</evidence>
<dbReference type="AlphaFoldDB" id="A0A239E3W1"/>
<keyword evidence="7" id="KW-1185">Reference proteome</keyword>
<name>A0A239E3W1_9BACT</name>
<dbReference type="PANTHER" id="PTHR33359:SF1">
    <property type="entry name" value="MOLYBDOPTERIN SYNTHASE SULFUR CARRIER SUBUNIT"/>
    <property type="match status" value="1"/>
</dbReference>
<keyword evidence="3" id="KW-0501">Molybdenum cofactor biosynthesis</keyword>
<dbReference type="NCBIfam" id="TIGR01682">
    <property type="entry name" value="moaD"/>
    <property type="match status" value="1"/>
</dbReference>
<accession>A0A239E3W1</accession>
<dbReference type="Proteomes" id="UP000198356">
    <property type="component" value="Unassembled WGS sequence"/>
</dbReference>
<dbReference type="EMBL" id="FZOU01000001">
    <property type="protein sequence ID" value="SNS38652.1"/>
    <property type="molecule type" value="Genomic_DNA"/>
</dbReference>
<organism evidence="6 7">
    <name type="scientific">Granulicella rosea</name>
    <dbReference type="NCBI Taxonomy" id="474952"/>
    <lineage>
        <taxon>Bacteria</taxon>
        <taxon>Pseudomonadati</taxon>
        <taxon>Acidobacteriota</taxon>
        <taxon>Terriglobia</taxon>
        <taxon>Terriglobales</taxon>
        <taxon>Acidobacteriaceae</taxon>
        <taxon>Granulicella</taxon>
    </lineage>
</organism>
<dbReference type="Pfam" id="PF02597">
    <property type="entry name" value="ThiS"/>
    <property type="match status" value="1"/>
</dbReference>
<gene>
    <name evidence="6" type="ORF">SAMN05421770_101763</name>
</gene>
<dbReference type="SUPFAM" id="SSF54285">
    <property type="entry name" value="MoaD/ThiS"/>
    <property type="match status" value="1"/>
</dbReference>
<comment type="pathway">
    <text evidence="1">Cofactor biosynthesis; molybdopterin biosynthesis.</text>
</comment>
<keyword evidence="2" id="KW-0547">Nucleotide-binding</keyword>
<dbReference type="CDD" id="cd00754">
    <property type="entry name" value="Ubl_MoaD"/>
    <property type="match status" value="1"/>
</dbReference>
<dbReference type="FunFam" id="3.10.20.30:FF:000010">
    <property type="entry name" value="Molybdopterin synthase sulfur carrier subunit"/>
    <property type="match status" value="1"/>
</dbReference>
<protein>
    <recommendedName>
        <fullName evidence="5">Molybdopterin synthase sulfur carrier subunit</fullName>
    </recommendedName>
</protein>
<dbReference type="InterPro" id="IPR003749">
    <property type="entry name" value="ThiS/MoaD-like"/>
</dbReference>
<evidence type="ECO:0000256" key="1">
    <source>
        <dbReference type="ARBA" id="ARBA00005046"/>
    </source>
</evidence>
<evidence type="ECO:0000313" key="6">
    <source>
        <dbReference type="EMBL" id="SNS38652.1"/>
    </source>
</evidence>
<dbReference type="InterPro" id="IPR016155">
    <property type="entry name" value="Mopterin_synth/thiamin_S_b"/>
</dbReference>
<dbReference type="Gene3D" id="3.10.20.30">
    <property type="match status" value="1"/>
</dbReference>
<sequence>MHIDVLYFGVLKELFQTSQTQVELPGGANVGELVNLLQKTTSNQTSPWRSLAVAVNREYAGMDTMLQDGDEVALLPPVSGGSPCA</sequence>
<evidence type="ECO:0000256" key="5">
    <source>
        <dbReference type="ARBA" id="ARBA00024247"/>
    </source>
</evidence>
<dbReference type="InterPro" id="IPR044672">
    <property type="entry name" value="MOCS2A"/>
</dbReference>
<comment type="similarity">
    <text evidence="4">Belongs to the MoaD family.</text>
</comment>
<dbReference type="OrthoDB" id="9801945at2"/>
<dbReference type="UniPathway" id="UPA00344"/>
<dbReference type="InterPro" id="IPR012675">
    <property type="entry name" value="Beta-grasp_dom_sf"/>
</dbReference>
<dbReference type="GO" id="GO:0006777">
    <property type="term" value="P:Mo-molybdopterin cofactor biosynthetic process"/>
    <property type="evidence" value="ECO:0007669"/>
    <property type="project" value="UniProtKB-KW"/>
</dbReference>
<dbReference type="PANTHER" id="PTHR33359">
    <property type="entry name" value="MOLYBDOPTERIN SYNTHASE SULFUR CARRIER SUBUNIT"/>
    <property type="match status" value="1"/>
</dbReference>
<evidence type="ECO:0000256" key="4">
    <source>
        <dbReference type="ARBA" id="ARBA00024200"/>
    </source>
</evidence>